<keyword evidence="1" id="KW-0175">Coiled coil</keyword>
<keyword evidence="4" id="KW-1185">Reference proteome</keyword>
<organism evidence="3 4">
    <name type="scientific">Cyberlindnera fabianii</name>
    <name type="common">Yeast</name>
    <name type="synonym">Hansenula fabianii</name>
    <dbReference type="NCBI Taxonomy" id="36022"/>
    <lineage>
        <taxon>Eukaryota</taxon>
        <taxon>Fungi</taxon>
        <taxon>Dikarya</taxon>
        <taxon>Ascomycota</taxon>
        <taxon>Saccharomycotina</taxon>
        <taxon>Saccharomycetes</taxon>
        <taxon>Phaffomycetales</taxon>
        <taxon>Phaffomycetaceae</taxon>
        <taxon>Cyberlindnera</taxon>
    </lineage>
</organism>
<evidence type="ECO:0000313" key="3">
    <source>
        <dbReference type="EMBL" id="ONH67577.1"/>
    </source>
</evidence>
<dbReference type="InterPro" id="IPR039604">
    <property type="entry name" value="Bfr1"/>
</dbReference>
<feature type="compositionally biased region" description="Basic and acidic residues" evidence="2">
    <location>
        <begin position="456"/>
        <end position="471"/>
    </location>
</feature>
<dbReference type="PANTHER" id="PTHR31027">
    <property type="entry name" value="NUCLEAR SEGREGATION PROTEIN BFR1"/>
    <property type="match status" value="1"/>
</dbReference>
<dbReference type="Proteomes" id="UP000189513">
    <property type="component" value="Unassembled WGS sequence"/>
</dbReference>
<dbReference type="GO" id="GO:0005783">
    <property type="term" value="C:endoplasmic reticulum"/>
    <property type="evidence" value="ECO:0007669"/>
    <property type="project" value="TreeGrafter"/>
</dbReference>
<feature type="coiled-coil region" evidence="1">
    <location>
        <begin position="402"/>
        <end position="437"/>
    </location>
</feature>
<dbReference type="PANTHER" id="PTHR31027:SF2">
    <property type="entry name" value="LEBERCILIN DOMAIN-CONTAINING PROTEIN"/>
    <property type="match status" value="1"/>
</dbReference>
<dbReference type="GO" id="GO:1990904">
    <property type="term" value="C:ribonucleoprotein complex"/>
    <property type="evidence" value="ECO:0007669"/>
    <property type="project" value="TreeGrafter"/>
</dbReference>
<evidence type="ECO:0000256" key="1">
    <source>
        <dbReference type="SAM" id="Coils"/>
    </source>
</evidence>
<dbReference type="OMA" id="AHWKEDQ"/>
<dbReference type="GO" id="GO:0008298">
    <property type="term" value="P:intracellular mRNA localization"/>
    <property type="evidence" value="ECO:0007669"/>
    <property type="project" value="TreeGrafter"/>
</dbReference>
<reference evidence="4" key="1">
    <citation type="journal article" date="2017" name="Genome Announc.">
        <title>Genome sequences of Cyberlindnera fabianii 65, Pichia kudriavzevii 129, and Saccharomyces cerevisiae 131 isolated from fermented masau fruits in Zimbabwe.</title>
        <authorList>
            <person name="van Rijswijck I.M.H."/>
            <person name="Derks M.F.L."/>
            <person name="Abee T."/>
            <person name="de Ridder D."/>
            <person name="Smid E.J."/>
        </authorList>
    </citation>
    <scope>NUCLEOTIDE SEQUENCE [LARGE SCALE GENOMIC DNA]</scope>
    <source>
        <strain evidence="4">65</strain>
    </source>
</reference>
<dbReference type="EMBL" id="MPUK01000004">
    <property type="protein sequence ID" value="ONH67577.1"/>
    <property type="molecule type" value="Genomic_DNA"/>
</dbReference>
<proteinExistence type="predicted"/>
<protein>
    <submittedName>
        <fullName evidence="3">Nuclear segregation protein BFR1</fullName>
    </submittedName>
</protein>
<name>A0A1V2L6P2_CYBFA</name>
<dbReference type="GO" id="GO:0042175">
    <property type="term" value="C:nuclear outer membrane-endoplasmic reticulum membrane network"/>
    <property type="evidence" value="ECO:0007669"/>
    <property type="project" value="TreeGrafter"/>
</dbReference>
<dbReference type="STRING" id="36022.A0A1V2L6P2"/>
<dbReference type="AlphaFoldDB" id="A0A1V2L6P2"/>
<dbReference type="GO" id="GO:0003729">
    <property type="term" value="F:mRNA binding"/>
    <property type="evidence" value="ECO:0007669"/>
    <property type="project" value="TreeGrafter"/>
</dbReference>
<feature type="region of interest" description="Disordered" evidence="2">
    <location>
        <begin position="442"/>
        <end position="471"/>
    </location>
</feature>
<feature type="region of interest" description="Disordered" evidence="2">
    <location>
        <begin position="266"/>
        <end position="288"/>
    </location>
</feature>
<comment type="caution">
    <text evidence="3">The sequence shown here is derived from an EMBL/GenBank/DDBJ whole genome shotgun (WGS) entry which is preliminary data.</text>
</comment>
<accession>A0A1V2L6P2</accession>
<evidence type="ECO:0000256" key="2">
    <source>
        <dbReference type="SAM" id="MobiDB-lite"/>
    </source>
</evidence>
<evidence type="ECO:0000313" key="4">
    <source>
        <dbReference type="Proteomes" id="UP000189513"/>
    </source>
</evidence>
<dbReference type="VEuPathDB" id="FungiDB:BON22_2781"/>
<feature type="coiled-coil region" evidence="1">
    <location>
        <begin position="164"/>
        <end position="217"/>
    </location>
</feature>
<sequence length="471" mass="53205">MSDEFVPRERDEFRVQRRFIKSPDTKARDEIVSKTQAEIKQKDMQLAEITAQLNKAVTDPKVAAERKTLIAELGELKKTQADLKTKRNTVNSRIKEIDSSLKRKISEIQNVTSKYSFKSVDDIDNKIKRSEDEIASGDLALVEERRLVKEISSLRKLRKDFASLDAQQKSIDNDKQKIADLKKELSTFNSKEVSAKFEEVQKKLDELSLSNKSVNDKRTSLIQKRSALFKEKDALYATLKKTREEFDQQFKAFKKAMADEKKRVAEEEKKLRADKAKSERKSKLEKELAEASKPAFEEEIDSIHTLLAFFDPTYVKPSKTIEFNKSTFVSERKGRVISLDDDFEIIKKPDDVFIAGSKTNGAGKKNKKASKAKFTMEPEVISQLGDLDIALPTSREDTPKTIESLKAKLEEYTASQEATTKKNIEAAKAKIAKMEADWAKQDAKEAEAAAAAAAKAEGESTEAAKETADQE</sequence>
<gene>
    <name evidence="3" type="ORF">BON22_2781</name>
</gene>